<proteinExistence type="predicted"/>
<dbReference type="KEGG" id="ssl:SS1G_10093"/>
<dbReference type="EMBL" id="CH476635">
    <property type="protein sequence ID" value="EDN94220.1"/>
    <property type="molecule type" value="Genomic_DNA"/>
</dbReference>
<dbReference type="Proteomes" id="UP000001312">
    <property type="component" value="Unassembled WGS sequence"/>
</dbReference>
<protein>
    <submittedName>
        <fullName evidence="1">Uncharacterized protein</fullName>
    </submittedName>
</protein>
<dbReference type="RefSeq" id="XP_001588546.1">
    <property type="nucleotide sequence ID" value="XM_001588496.1"/>
</dbReference>
<gene>
    <name evidence="1" type="ORF">SS1G_10093</name>
</gene>
<reference evidence="2" key="1">
    <citation type="journal article" date="2011" name="PLoS Genet.">
        <title>Genomic analysis of the necrotrophic fungal pathogens Sclerotinia sclerotiorum and Botrytis cinerea.</title>
        <authorList>
            <person name="Amselem J."/>
            <person name="Cuomo C.A."/>
            <person name="van Kan J.A."/>
            <person name="Viaud M."/>
            <person name="Benito E.P."/>
            <person name="Couloux A."/>
            <person name="Coutinho P.M."/>
            <person name="de Vries R.P."/>
            <person name="Dyer P.S."/>
            <person name="Fillinger S."/>
            <person name="Fournier E."/>
            <person name="Gout L."/>
            <person name="Hahn M."/>
            <person name="Kohn L."/>
            <person name="Lapalu N."/>
            <person name="Plummer K.M."/>
            <person name="Pradier J.M."/>
            <person name="Quevillon E."/>
            <person name="Sharon A."/>
            <person name="Simon A."/>
            <person name="ten Have A."/>
            <person name="Tudzynski B."/>
            <person name="Tudzynski P."/>
            <person name="Wincker P."/>
            <person name="Andrew M."/>
            <person name="Anthouard V."/>
            <person name="Beever R.E."/>
            <person name="Beffa R."/>
            <person name="Benoit I."/>
            <person name="Bouzid O."/>
            <person name="Brault B."/>
            <person name="Chen Z."/>
            <person name="Choquer M."/>
            <person name="Collemare J."/>
            <person name="Cotton P."/>
            <person name="Danchin E.G."/>
            <person name="Da Silva C."/>
            <person name="Gautier A."/>
            <person name="Giraud C."/>
            <person name="Giraud T."/>
            <person name="Gonzalez C."/>
            <person name="Grossetete S."/>
            <person name="Guldener U."/>
            <person name="Henrissat B."/>
            <person name="Howlett B.J."/>
            <person name="Kodira C."/>
            <person name="Kretschmer M."/>
            <person name="Lappartient A."/>
            <person name="Leroch M."/>
            <person name="Levis C."/>
            <person name="Mauceli E."/>
            <person name="Neuveglise C."/>
            <person name="Oeser B."/>
            <person name="Pearson M."/>
            <person name="Poulain J."/>
            <person name="Poussereau N."/>
            <person name="Quesneville H."/>
            <person name="Rascle C."/>
            <person name="Schumacher J."/>
            <person name="Segurens B."/>
            <person name="Sexton A."/>
            <person name="Silva E."/>
            <person name="Sirven C."/>
            <person name="Soanes D.M."/>
            <person name="Talbot N.J."/>
            <person name="Templeton M."/>
            <person name="Yandava C."/>
            <person name="Yarden O."/>
            <person name="Zeng Q."/>
            <person name="Rollins J.A."/>
            <person name="Lebrun M.H."/>
            <person name="Dickman M."/>
        </authorList>
    </citation>
    <scope>NUCLEOTIDE SEQUENCE [LARGE SCALE GENOMIC DNA]</scope>
    <source>
        <strain evidence="2">ATCC 18683 / 1980 / Ss-1</strain>
    </source>
</reference>
<dbReference type="GeneID" id="5484812"/>
<dbReference type="AlphaFoldDB" id="A7EXM8"/>
<name>A7EXM8_SCLS1</name>
<organism evidence="1 2">
    <name type="scientific">Sclerotinia sclerotiorum (strain ATCC 18683 / 1980 / Ss-1)</name>
    <name type="common">White mold</name>
    <name type="synonym">Whetzelinia sclerotiorum</name>
    <dbReference type="NCBI Taxonomy" id="665079"/>
    <lineage>
        <taxon>Eukaryota</taxon>
        <taxon>Fungi</taxon>
        <taxon>Dikarya</taxon>
        <taxon>Ascomycota</taxon>
        <taxon>Pezizomycotina</taxon>
        <taxon>Leotiomycetes</taxon>
        <taxon>Helotiales</taxon>
        <taxon>Sclerotiniaceae</taxon>
        <taxon>Sclerotinia</taxon>
    </lineage>
</organism>
<sequence>MVFEKVADSPRVGTHIRKTEGEGTDAFEYTCLQGTDDNFAPEYGPRYSWSPACMKVKHYTNYNPDIRFDLRYNFWPKTRLLQYAQLRRLWNLLRRYSKFRVVTLQSQRLYIGSRLLRLLVIIQGPSSICFESVILAARKVGKIGRFCRICWTMEAILLKYQQKYLEASPSHG</sequence>
<accession>A7EXM8</accession>
<dbReference type="HOGENOM" id="CLU_1556189_0_0_1"/>
<evidence type="ECO:0000313" key="1">
    <source>
        <dbReference type="EMBL" id="EDN94220.1"/>
    </source>
</evidence>
<evidence type="ECO:0000313" key="2">
    <source>
        <dbReference type="Proteomes" id="UP000001312"/>
    </source>
</evidence>
<keyword evidence="2" id="KW-1185">Reference proteome</keyword>
<dbReference type="InParanoid" id="A7EXM8"/>